<dbReference type="Proteomes" id="UP000565579">
    <property type="component" value="Unassembled WGS sequence"/>
</dbReference>
<evidence type="ECO:0000313" key="2">
    <source>
        <dbReference type="Proteomes" id="UP000565579"/>
    </source>
</evidence>
<dbReference type="EMBL" id="JACHMI010000002">
    <property type="protein sequence ID" value="MBB6557268.1"/>
    <property type="molecule type" value="Genomic_DNA"/>
</dbReference>
<sequence>MIRREQVEVTREHALNAHRSVRDHMSRCRPCTKEPIPCELGSMLQRGAGKISREAADALAAYLPPGTEVTYQGDRPEYRGRTFVVVGLAPRTPWIGYVLRGSGIRPFFATLPNVQPSSREAQQRNRLEAVKRTVAVCCAVLAQHMVYLDVKTERSDTGVICVTWSSAEFVGAENRATSESGKQSGQYIAGALYLLQALRAHTQRRSWDDVARVAHNAQKLADHAGVRV</sequence>
<dbReference type="AlphaFoldDB" id="A0A7X0P8I9"/>
<accession>A0A7X0P8I9</accession>
<gene>
    <name evidence="1" type="ORF">HD593_012158</name>
</gene>
<name>A0A7X0P8I9_9ACTN</name>
<dbReference type="RefSeq" id="WP_185112852.1">
    <property type="nucleotide sequence ID" value="NZ_JACHMI010000002.1"/>
</dbReference>
<proteinExistence type="predicted"/>
<reference evidence="1 2" key="1">
    <citation type="submission" date="2020-08" db="EMBL/GenBank/DDBJ databases">
        <title>Sequencing the genomes of 1000 actinobacteria strains.</title>
        <authorList>
            <person name="Klenk H.-P."/>
        </authorList>
    </citation>
    <scope>NUCLEOTIDE SEQUENCE [LARGE SCALE GENOMIC DNA]</scope>
    <source>
        <strain evidence="1 2">DSM 43768</strain>
    </source>
</reference>
<keyword evidence="2" id="KW-1185">Reference proteome</keyword>
<comment type="caution">
    <text evidence="1">The sequence shown here is derived from an EMBL/GenBank/DDBJ whole genome shotgun (WGS) entry which is preliminary data.</text>
</comment>
<organism evidence="1 2">
    <name type="scientific">Nonomuraea rubra</name>
    <dbReference type="NCBI Taxonomy" id="46180"/>
    <lineage>
        <taxon>Bacteria</taxon>
        <taxon>Bacillati</taxon>
        <taxon>Actinomycetota</taxon>
        <taxon>Actinomycetes</taxon>
        <taxon>Streptosporangiales</taxon>
        <taxon>Streptosporangiaceae</taxon>
        <taxon>Nonomuraea</taxon>
    </lineage>
</organism>
<protein>
    <submittedName>
        <fullName evidence="1">Uncharacterized protein</fullName>
    </submittedName>
</protein>
<evidence type="ECO:0000313" key="1">
    <source>
        <dbReference type="EMBL" id="MBB6557268.1"/>
    </source>
</evidence>